<protein>
    <recommendedName>
        <fullName evidence="3">DNA helicase UvrD</fullName>
    </recommendedName>
</protein>
<gene>
    <name evidence="1" type="ORF">A2W14_04720</name>
</gene>
<sequence length="460" mass="52303">MQVISDLQLHSKYARAVSQEMIIRKIWDWAKIKGIGLIATGDWTHPLWLREIKNDLEETGKGLYKLKDKSGNFKTEEKDPLFLLETEVSCIYSQGGKLRRIHTLIWSPSIESCEKINKKLISMGANLMSDGRPIIGLTSRQVCETVLSVDPKCLIIPAHVWTPWFSLYGSESGFDSIEECFGEFSRYIYAVETGLSSNPAMNWRIKELDSRSIVSFSDAHSGPKLGREATVFELYELSFEAIKQAIMRPGKKIPGDAKAMAGEAKNKIAYTIEFYPEEGKYHYTGHRNCDIKQNPEETRSKGTICPVCGRKLTIGVMHRVDQLAGRGEEDLKMHKKTVDNISVKMHYSAQFPDRPPYMMFVPLLEILAEAIGGSPTSKNVQNEYFKLIDYFGSEFNILLTVKHPELVKISGERVAEAIERVRNGQIYVDPGYDGVFGKVKIWYEQTDEKKTDKKEQMSLF</sequence>
<dbReference type="EMBL" id="MFJA01000012">
    <property type="protein sequence ID" value="OGG03818.1"/>
    <property type="molecule type" value="Genomic_DNA"/>
</dbReference>
<dbReference type="InterPro" id="IPR016195">
    <property type="entry name" value="Pol/histidinol_Pase-like"/>
</dbReference>
<evidence type="ECO:0000313" key="2">
    <source>
        <dbReference type="Proteomes" id="UP000176665"/>
    </source>
</evidence>
<dbReference type="AlphaFoldDB" id="A0A1F5YUC9"/>
<proteinExistence type="predicted"/>
<dbReference type="PANTHER" id="PTHR40084">
    <property type="entry name" value="PHOSPHOHYDROLASE, PHP FAMILY"/>
    <property type="match status" value="1"/>
</dbReference>
<name>A0A1F5YUC9_9BACT</name>
<comment type="caution">
    <text evidence="1">The sequence shown here is derived from an EMBL/GenBank/DDBJ whole genome shotgun (WGS) entry which is preliminary data.</text>
</comment>
<dbReference type="Proteomes" id="UP000176665">
    <property type="component" value="Unassembled WGS sequence"/>
</dbReference>
<evidence type="ECO:0000313" key="1">
    <source>
        <dbReference type="EMBL" id="OGG03818.1"/>
    </source>
</evidence>
<evidence type="ECO:0008006" key="3">
    <source>
        <dbReference type="Google" id="ProtNLM"/>
    </source>
</evidence>
<dbReference type="STRING" id="1798371.A2W14_04720"/>
<dbReference type="SUPFAM" id="SSF89550">
    <property type="entry name" value="PHP domain-like"/>
    <property type="match status" value="1"/>
</dbReference>
<dbReference type="CDD" id="cd19067">
    <property type="entry name" value="PfuEndoQ-like"/>
    <property type="match status" value="1"/>
</dbReference>
<organism evidence="1 2">
    <name type="scientific">Candidatus Gottesmanbacteria bacterium RBG_16_37_8</name>
    <dbReference type="NCBI Taxonomy" id="1798371"/>
    <lineage>
        <taxon>Bacteria</taxon>
        <taxon>Candidatus Gottesmaniibacteriota</taxon>
    </lineage>
</organism>
<dbReference type="Gene3D" id="3.20.20.140">
    <property type="entry name" value="Metal-dependent hydrolases"/>
    <property type="match status" value="1"/>
</dbReference>
<reference evidence="1 2" key="1">
    <citation type="journal article" date="2016" name="Nat. Commun.">
        <title>Thousands of microbial genomes shed light on interconnected biogeochemical processes in an aquifer system.</title>
        <authorList>
            <person name="Anantharaman K."/>
            <person name="Brown C.T."/>
            <person name="Hug L.A."/>
            <person name="Sharon I."/>
            <person name="Castelle C.J."/>
            <person name="Probst A.J."/>
            <person name="Thomas B.C."/>
            <person name="Singh A."/>
            <person name="Wilkins M.J."/>
            <person name="Karaoz U."/>
            <person name="Brodie E.L."/>
            <person name="Williams K.H."/>
            <person name="Hubbard S.S."/>
            <person name="Banfield J.F."/>
        </authorList>
    </citation>
    <scope>NUCLEOTIDE SEQUENCE [LARGE SCALE GENOMIC DNA]</scope>
</reference>
<dbReference type="PANTHER" id="PTHR40084:SF1">
    <property type="entry name" value="PHOSPHOTRANSFERASE"/>
    <property type="match status" value="1"/>
</dbReference>
<accession>A0A1F5YUC9</accession>